<dbReference type="InterPro" id="IPR009075">
    <property type="entry name" value="AcylCo_DH/oxidase_C"/>
</dbReference>
<evidence type="ECO:0000256" key="4">
    <source>
        <dbReference type="ARBA" id="ARBA00022827"/>
    </source>
</evidence>
<dbReference type="PANTHER" id="PTHR48083:SF2">
    <property type="entry name" value="MEDIUM-CHAIN SPECIFIC ACYL-COA DEHYDROGENASE, MITOCHONDRIAL"/>
    <property type="match status" value="1"/>
</dbReference>
<dbReference type="GO" id="GO:0050660">
    <property type="term" value="F:flavin adenine dinucleotide binding"/>
    <property type="evidence" value="ECO:0007669"/>
    <property type="project" value="InterPro"/>
</dbReference>
<comment type="caution">
    <text evidence="6">The sequence shown here is derived from an EMBL/GenBank/DDBJ whole genome shotgun (WGS) entry which is preliminary data.</text>
</comment>
<dbReference type="OrthoDB" id="8523432at2"/>
<evidence type="ECO:0000256" key="5">
    <source>
        <dbReference type="ARBA" id="ARBA00023002"/>
    </source>
</evidence>
<dbReference type="Pfam" id="PF00441">
    <property type="entry name" value="Acyl-CoA_dh_1"/>
    <property type="match status" value="1"/>
</dbReference>
<dbReference type="EMBL" id="LFZK01000001">
    <property type="protein sequence ID" value="KYC29090.1"/>
    <property type="molecule type" value="Genomic_DNA"/>
</dbReference>
<keyword evidence="4" id="KW-0274">FAD</keyword>
<dbReference type="SUPFAM" id="SSF56645">
    <property type="entry name" value="Acyl-CoA dehydrogenase NM domain-like"/>
    <property type="match status" value="1"/>
</dbReference>
<dbReference type="SUPFAM" id="SSF47203">
    <property type="entry name" value="Acyl-CoA dehydrogenase C-terminal domain-like"/>
    <property type="match status" value="1"/>
</dbReference>
<sequence length="353" mass="38322">MDFTFTEDQKLFADNIRSVFLKEVSPELLRELWDSETGRSAALWNLLAEQGLTAFSIAEAAGGLGLTDVDWVPIAQEVGYFALPEPLLDTAWLGVGILAALPDGAAALRDEWLGRIAEGSARIAIGGPLNPLVADAHVADLLLLHHNGEVHAVPRAAVKLTANPGIEQSRRLFRVEWTPSAQTRIADAAQGQLIWQQTVNRGVLAVAAQLIGLAGRMLDISVDYSVDRKQFGKPIGSFQALKHYMADVAVKIEFARPVLHRAAYALAQEQQRAAVHASHAFLAALDAALHAAKKGIQVHGAMGYTWEVDLQIFMKRAWVLAAAWGDKAFHKSRIADFVLSEKAPLGPGHTFIE</sequence>
<reference evidence="6 7" key="1">
    <citation type="journal article" date="2016" name="ISME J.">
        <title>Integrated multi-omics analyses reveal the biochemical mechanisms and phylogenetic relevance of anaerobic androgen biodegradation in the environment.</title>
        <authorList>
            <person name="Yang F.C."/>
            <person name="Chen Y.L."/>
            <person name="Tang S.L."/>
            <person name="Yu C.P."/>
            <person name="Wang P.H."/>
            <person name="Ismail W."/>
            <person name="Wang C.H."/>
            <person name="Ding J.Y."/>
            <person name="Yang C.Y."/>
            <person name="Yang C.Y."/>
            <person name="Chiang Y.R."/>
        </authorList>
    </citation>
    <scope>NUCLEOTIDE SEQUENCE [LARGE SCALE GENOMIC DNA]</scope>
    <source>
        <strain evidence="6 7">DSM 13999</strain>
    </source>
</reference>
<organism evidence="6 7">
    <name type="scientific">Sterolibacterium denitrificans</name>
    <dbReference type="NCBI Taxonomy" id="157592"/>
    <lineage>
        <taxon>Bacteria</taxon>
        <taxon>Pseudomonadati</taxon>
        <taxon>Pseudomonadota</taxon>
        <taxon>Betaproteobacteria</taxon>
        <taxon>Nitrosomonadales</taxon>
        <taxon>Sterolibacteriaceae</taxon>
        <taxon>Sterolibacterium</taxon>
    </lineage>
</organism>
<dbReference type="GO" id="GO:0003995">
    <property type="term" value="F:acyl-CoA dehydrogenase activity"/>
    <property type="evidence" value="ECO:0007669"/>
    <property type="project" value="TreeGrafter"/>
</dbReference>
<dbReference type="RefSeq" id="WP_067169284.1">
    <property type="nucleotide sequence ID" value="NZ_LFZK01000001.1"/>
</dbReference>
<evidence type="ECO:0000256" key="3">
    <source>
        <dbReference type="ARBA" id="ARBA00022630"/>
    </source>
</evidence>
<dbReference type="Gene3D" id="1.20.140.10">
    <property type="entry name" value="Butyryl-CoA Dehydrogenase, subunit A, domain 3"/>
    <property type="match status" value="1"/>
</dbReference>
<comment type="similarity">
    <text evidence="2">Belongs to the acyl-CoA dehydrogenase family.</text>
</comment>
<dbReference type="InterPro" id="IPR036250">
    <property type="entry name" value="AcylCo_DH-like_C"/>
</dbReference>
<dbReference type="InterPro" id="IPR009100">
    <property type="entry name" value="AcylCoA_DH/oxidase_NM_dom_sf"/>
</dbReference>
<comment type="cofactor">
    <cofactor evidence="1">
        <name>FAD</name>
        <dbReference type="ChEBI" id="CHEBI:57692"/>
    </cofactor>
</comment>
<protein>
    <submittedName>
        <fullName evidence="6">Acyl-CoA dehydrogenase</fullName>
    </submittedName>
</protein>
<dbReference type="InterPro" id="IPR050741">
    <property type="entry name" value="Acyl-CoA_dehydrogenase"/>
</dbReference>
<gene>
    <name evidence="6" type="ORF">ACY05_00445</name>
</gene>
<evidence type="ECO:0000256" key="2">
    <source>
        <dbReference type="ARBA" id="ARBA00009347"/>
    </source>
</evidence>
<evidence type="ECO:0000256" key="1">
    <source>
        <dbReference type="ARBA" id="ARBA00001974"/>
    </source>
</evidence>
<keyword evidence="3" id="KW-0285">Flavoprotein</keyword>
<evidence type="ECO:0000313" key="6">
    <source>
        <dbReference type="EMBL" id="KYC29090.1"/>
    </source>
</evidence>
<dbReference type="Gene3D" id="1.10.540.10">
    <property type="entry name" value="Acyl-CoA dehydrogenase/oxidase, N-terminal domain"/>
    <property type="match status" value="1"/>
</dbReference>
<keyword evidence="7" id="KW-1185">Reference proteome</keyword>
<proteinExistence type="inferred from homology"/>
<name>A0A656Z7R9_9PROT</name>
<evidence type="ECO:0000313" key="7">
    <source>
        <dbReference type="Proteomes" id="UP000243416"/>
    </source>
</evidence>
<dbReference type="Proteomes" id="UP000243416">
    <property type="component" value="Unassembled WGS sequence"/>
</dbReference>
<dbReference type="Pfam" id="PF02771">
    <property type="entry name" value="Acyl-CoA_dh_N"/>
    <property type="match status" value="1"/>
</dbReference>
<accession>A0A656Z7R9</accession>
<dbReference type="InterPro" id="IPR037069">
    <property type="entry name" value="AcylCoA_DH/ox_N_sf"/>
</dbReference>
<dbReference type="GO" id="GO:0005737">
    <property type="term" value="C:cytoplasm"/>
    <property type="evidence" value="ECO:0007669"/>
    <property type="project" value="TreeGrafter"/>
</dbReference>
<dbReference type="PANTHER" id="PTHR48083">
    <property type="entry name" value="MEDIUM-CHAIN SPECIFIC ACYL-COA DEHYDROGENASE, MITOCHONDRIAL-RELATED"/>
    <property type="match status" value="1"/>
</dbReference>
<dbReference type="AlphaFoldDB" id="A0A656Z7R9"/>
<dbReference type="GO" id="GO:0033539">
    <property type="term" value="P:fatty acid beta-oxidation using acyl-CoA dehydrogenase"/>
    <property type="evidence" value="ECO:0007669"/>
    <property type="project" value="TreeGrafter"/>
</dbReference>
<dbReference type="InterPro" id="IPR013786">
    <property type="entry name" value="AcylCoA_DH/ox_N"/>
</dbReference>
<keyword evidence="5" id="KW-0560">Oxidoreductase</keyword>